<dbReference type="OrthoDB" id="194358at2759"/>
<evidence type="ECO:0000313" key="1">
    <source>
        <dbReference type="EMBL" id="KJA23353.1"/>
    </source>
</evidence>
<accession>A0A0D2MI70</accession>
<dbReference type="EMBL" id="KN817543">
    <property type="protein sequence ID" value="KJA23353.1"/>
    <property type="molecule type" value="Genomic_DNA"/>
</dbReference>
<keyword evidence="2" id="KW-1185">Reference proteome</keyword>
<sequence length="69" mass="7760">MFISSVDCPVRRGMDGAQSVLLSARNLPLIVLFASRRENELQMAFSARDMNGILKELQLDNDYQSQADI</sequence>
<dbReference type="AlphaFoldDB" id="A0A0D2MI70"/>
<name>A0A0D2MI70_HYPSF</name>
<organism evidence="1 2">
    <name type="scientific">Hypholoma sublateritium (strain FD-334 SS-4)</name>
    <dbReference type="NCBI Taxonomy" id="945553"/>
    <lineage>
        <taxon>Eukaryota</taxon>
        <taxon>Fungi</taxon>
        <taxon>Dikarya</taxon>
        <taxon>Basidiomycota</taxon>
        <taxon>Agaricomycotina</taxon>
        <taxon>Agaricomycetes</taxon>
        <taxon>Agaricomycetidae</taxon>
        <taxon>Agaricales</taxon>
        <taxon>Agaricineae</taxon>
        <taxon>Strophariaceae</taxon>
        <taxon>Hypholoma</taxon>
    </lineage>
</organism>
<evidence type="ECO:0000313" key="2">
    <source>
        <dbReference type="Proteomes" id="UP000054270"/>
    </source>
</evidence>
<proteinExistence type="predicted"/>
<reference evidence="2" key="1">
    <citation type="submission" date="2014-04" db="EMBL/GenBank/DDBJ databases">
        <title>Evolutionary Origins and Diversification of the Mycorrhizal Mutualists.</title>
        <authorList>
            <consortium name="DOE Joint Genome Institute"/>
            <consortium name="Mycorrhizal Genomics Consortium"/>
            <person name="Kohler A."/>
            <person name="Kuo A."/>
            <person name="Nagy L.G."/>
            <person name="Floudas D."/>
            <person name="Copeland A."/>
            <person name="Barry K.W."/>
            <person name="Cichocki N."/>
            <person name="Veneault-Fourrey C."/>
            <person name="LaButti K."/>
            <person name="Lindquist E.A."/>
            <person name="Lipzen A."/>
            <person name="Lundell T."/>
            <person name="Morin E."/>
            <person name="Murat C."/>
            <person name="Riley R."/>
            <person name="Ohm R."/>
            <person name="Sun H."/>
            <person name="Tunlid A."/>
            <person name="Henrissat B."/>
            <person name="Grigoriev I.V."/>
            <person name="Hibbett D.S."/>
            <person name="Martin F."/>
        </authorList>
    </citation>
    <scope>NUCLEOTIDE SEQUENCE [LARGE SCALE GENOMIC DNA]</scope>
    <source>
        <strain evidence="2">FD-334 SS-4</strain>
    </source>
</reference>
<gene>
    <name evidence="1" type="ORF">HYPSUDRAFT_201383</name>
</gene>
<protein>
    <submittedName>
        <fullName evidence="1">Uncharacterized protein</fullName>
    </submittedName>
</protein>
<dbReference type="Proteomes" id="UP000054270">
    <property type="component" value="Unassembled WGS sequence"/>
</dbReference>